<keyword evidence="3" id="KW-1185">Reference proteome</keyword>
<feature type="transmembrane region" description="Helical" evidence="1">
    <location>
        <begin position="36"/>
        <end position="55"/>
    </location>
</feature>
<protein>
    <submittedName>
        <fullName evidence="2">Uncharacterized protein</fullName>
    </submittedName>
</protein>
<sequence length="159" mass="17732">MSGYWVVNHGALLGGMVIEYFSQIDYNRPSWPRMDTLIVSAVTITVKACTLLLMYKLWCLGMVTGEIAILVPTFLATPLAAQLLSLVHLLLRAGWFNKAMDEATRQPCHHQHLADFSPRSGSQLALNLLSMFLTILCNLLFAILLVPVVVFRSLFNLPT</sequence>
<dbReference type="EMBL" id="BEGY01000032">
    <property type="protein sequence ID" value="GAX78434.1"/>
    <property type="molecule type" value="Genomic_DNA"/>
</dbReference>
<feature type="transmembrane region" description="Helical" evidence="1">
    <location>
        <begin position="6"/>
        <end position="24"/>
    </location>
</feature>
<reference evidence="2 3" key="1">
    <citation type="submission" date="2017-08" db="EMBL/GenBank/DDBJ databases">
        <title>Acidophilic green algal genome provides insights into adaptation to an acidic environment.</title>
        <authorList>
            <person name="Hirooka S."/>
            <person name="Hirose Y."/>
            <person name="Kanesaki Y."/>
            <person name="Higuchi S."/>
            <person name="Fujiwara T."/>
            <person name="Onuma R."/>
            <person name="Era A."/>
            <person name="Ohbayashi R."/>
            <person name="Uzuka A."/>
            <person name="Nozaki H."/>
            <person name="Yoshikawa H."/>
            <person name="Miyagishima S.Y."/>
        </authorList>
    </citation>
    <scope>NUCLEOTIDE SEQUENCE [LARGE SCALE GENOMIC DNA]</scope>
    <source>
        <strain evidence="2 3">NIES-2499</strain>
    </source>
</reference>
<feature type="transmembrane region" description="Helical" evidence="1">
    <location>
        <begin position="124"/>
        <end position="150"/>
    </location>
</feature>
<gene>
    <name evidence="2" type="ORF">CEUSTIGMA_g5875.t1</name>
</gene>
<evidence type="ECO:0000256" key="1">
    <source>
        <dbReference type="SAM" id="Phobius"/>
    </source>
</evidence>
<organism evidence="2 3">
    <name type="scientific">Chlamydomonas eustigma</name>
    <dbReference type="NCBI Taxonomy" id="1157962"/>
    <lineage>
        <taxon>Eukaryota</taxon>
        <taxon>Viridiplantae</taxon>
        <taxon>Chlorophyta</taxon>
        <taxon>core chlorophytes</taxon>
        <taxon>Chlorophyceae</taxon>
        <taxon>CS clade</taxon>
        <taxon>Chlamydomonadales</taxon>
        <taxon>Chlamydomonadaceae</taxon>
        <taxon>Chlamydomonas</taxon>
    </lineage>
</organism>
<feature type="transmembrane region" description="Helical" evidence="1">
    <location>
        <begin position="67"/>
        <end position="91"/>
    </location>
</feature>
<accession>A0A250X5R6</accession>
<dbReference type="Proteomes" id="UP000232323">
    <property type="component" value="Unassembled WGS sequence"/>
</dbReference>
<evidence type="ECO:0000313" key="2">
    <source>
        <dbReference type="EMBL" id="GAX78434.1"/>
    </source>
</evidence>
<keyword evidence="1" id="KW-0472">Membrane</keyword>
<keyword evidence="1" id="KW-1133">Transmembrane helix</keyword>
<name>A0A250X5R6_9CHLO</name>
<dbReference type="AlphaFoldDB" id="A0A250X5R6"/>
<comment type="caution">
    <text evidence="2">The sequence shown here is derived from an EMBL/GenBank/DDBJ whole genome shotgun (WGS) entry which is preliminary data.</text>
</comment>
<evidence type="ECO:0000313" key="3">
    <source>
        <dbReference type="Proteomes" id="UP000232323"/>
    </source>
</evidence>
<proteinExistence type="predicted"/>
<keyword evidence="1" id="KW-0812">Transmembrane</keyword>